<sequence length="28" mass="3066">MSVEVIVPPGVDVVAGFQFISFDLVRED</sequence>
<evidence type="ECO:0000313" key="1">
    <source>
        <dbReference type="EMBL" id="RAL52998.1"/>
    </source>
</evidence>
<comment type="caution">
    <text evidence="1">The sequence shown here is derived from an EMBL/GenBank/DDBJ whole genome shotgun (WGS) entry which is preliminary data.</text>
</comment>
<accession>A0A328E8K1</accession>
<dbReference type="Proteomes" id="UP000249390">
    <property type="component" value="Unassembled WGS sequence"/>
</dbReference>
<evidence type="ECO:0000313" key="2">
    <source>
        <dbReference type="Proteomes" id="UP000249390"/>
    </source>
</evidence>
<dbReference type="AlphaFoldDB" id="A0A328E8K1"/>
<protein>
    <submittedName>
        <fullName evidence="1">Uncharacterized protein</fullName>
    </submittedName>
</protein>
<reference evidence="1 2" key="1">
    <citation type="submission" date="2018-06" db="EMBL/GenBank/DDBJ databases">
        <title>The Genome of Cuscuta australis (Dodder) Provides Insight into the Evolution of Plant Parasitism.</title>
        <authorList>
            <person name="Liu H."/>
        </authorList>
    </citation>
    <scope>NUCLEOTIDE SEQUENCE [LARGE SCALE GENOMIC DNA]</scope>
    <source>
        <strain evidence="2">cv. Yunnan</strain>
        <tissue evidence="1">Vines</tissue>
    </source>
</reference>
<organism evidence="1 2">
    <name type="scientific">Cuscuta australis</name>
    <dbReference type="NCBI Taxonomy" id="267555"/>
    <lineage>
        <taxon>Eukaryota</taxon>
        <taxon>Viridiplantae</taxon>
        <taxon>Streptophyta</taxon>
        <taxon>Embryophyta</taxon>
        <taxon>Tracheophyta</taxon>
        <taxon>Spermatophyta</taxon>
        <taxon>Magnoliopsida</taxon>
        <taxon>eudicotyledons</taxon>
        <taxon>Gunneridae</taxon>
        <taxon>Pentapetalae</taxon>
        <taxon>asterids</taxon>
        <taxon>lamiids</taxon>
        <taxon>Solanales</taxon>
        <taxon>Convolvulaceae</taxon>
        <taxon>Cuscuteae</taxon>
        <taxon>Cuscuta</taxon>
        <taxon>Cuscuta subgen. Grammica</taxon>
        <taxon>Cuscuta sect. Cleistogrammica</taxon>
    </lineage>
</organism>
<keyword evidence="2" id="KW-1185">Reference proteome</keyword>
<proteinExistence type="predicted"/>
<dbReference type="EMBL" id="NQVE01000028">
    <property type="protein sequence ID" value="RAL52998.1"/>
    <property type="molecule type" value="Genomic_DNA"/>
</dbReference>
<gene>
    <name evidence="1" type="ORF">DM860_016233</name>
</gene>
<name>A0A328E8K1_9ASTE</name>